<proteinExistence type="predicted"/>
<dbReference type="Proteomes" id="UP001487740">
    <property type="component" value="Unassembled WGS sequence"/>
</dbReference>
<name>A0AAW0UB42_SCYPA</name>
<gene>
    <name evidence="2" type="ORF">O3P69_004794</name>
</gene>
<feature type="compositionally biased region" description="Low complexity" evidence="1">
    <location>
        <begin position="30"/>
        <end position="44"/>
    </location>
</feature>
<organism evidence="2 3">
    <name type="scientific">Scylla paramamosain</name>
    <name type="common">Mud crab</name>
    <dbReference type="NCBI Taxonomy" id="85552"/>
    <lineage>
        <taxon>Eukaryota</taxon>
        <taxon>Metazoa</taxon>
        <taxon>Ecdysozoa</taxon>
        <taxon>Arthropoda</taxon>
        <taxon>Crustacea</taxon>
        <taxon>Multicrustacea</taxon>
        <taxon>Malacostraca</taxon>
        <taxon>Eumalacostraca</taxon>
        <taxon>Eucarida</taxon>
        <taxon>Decapoda</taxon>
        <taxon>Pleocyemata</taxon>
        <taxon>Brachyura</taxon>
        <taxon>Eubrachyura</taxon>
        <taxon>Portunoidea</taxon>
        <taxon>Portunidae</taxon>
        <taxon>Portuninae</taxon>
        <taxon>Scylla</taxon>
    </lineage>
</organism>
<comment type="caution">
    <text evidence="2">The sequence shown here is derived from an EMBL/GenBank/DDBJ whole genome shotgun (WGS) entry which is preliminary data.</text>
</comment>
<feature type="compositionally biased region" description="Basic and acidic residues" evidence="1">
    <location>
        <begin position="108"/>
        <end position="117"/>
    </location>
</feature>
<evidence type="ECO:0000256" key="1">
    <source>
        <dbReference type="SAM" id="MobiDB-lite"/>
    </source>
</evidence>
<evidence type="ECO:0000313" key="3">
    <source>
        <dbReference type="Proteomes" id="UP001487740"/>
    </source>
</evidence>
<feature type="compositionally biased region" description="Polar residues" evidence="1">
    <location>
        <begin position="16"/>
        <end position="25"/>
    </location>
</feature>
<dbReference type="AlphaFoldDB" id="A0AAW0UB42"/>
<feature type="region of interest" description="Disordered" evidence="1">
    <location>
        <begin position="108"/>
        <end position="127"/>
    </location>
</feature>
<sequence>MLHSFHSASLLISQSTQLPPSSFTPPHSIPHLTPSKPSTSTSHTCSIPGITSVPPQVTARCPSDMKKYEEKKDIEAFEIARKFRSFSRCELTPDSSGVALSTSVRRPSDMTLPRHTEPLPGHANHVPPLRCFTRRTTRATASPALHIGGLKTHASQRPSKGCPARSALSSRSCLSACDAPGVSGWMSGDAAVTLQTGGGCSTPLQYVPCIAVAKQPCEHSE</sequence>
<dbReference type="EMBL" id="JARAKH010000014">
    <property type="protein sequence ID" value="KAK8397332.1"/>
    <property type="molecule type" value="Genomic_DNA"/>
</dbReference>
<protein>
    <submittedName>
        <fullName evidence="2">Uncharacterized protein</fullName>
    </submittedName>
</protein>
<feature type="region of interest" description="Disordered" evidence="1">
    <location>
        <begin position="16"/>
        <end position="58"/>
    </location>
</feature>
<keyword evidence="3" id="KW-1185">Reference proteome</keyword>
<accession>A0AAW0UB42</accession>
<evidence type="ECO:0000313" key="2">
    <source>
        <dbReference type="EMBL" id="KAK8397332.1"/>
    </source>
</evidence>
<reference evidence="2 3" key="1">
    <citation type="submission" date="2023-03" db="EMBL/GenBank/DDBJ databases">
        <title>High-quality genome of Scylla paramamosain provides insights in environmental adaptation.</title>
        <authorList>
            <person name="Zhang L."/>
        </authorList>
    </citation>
    <scope>NUCLEOTIDE SEQUENCE [LARGE SCALE GENOMIC DNA]</scope>
    <source>
        <strain evidence="2">LZ_2023a</strain>
        <tissue evidence="2">Muscle</tissue>
    </source>
</reference>